<dbReference type="PANTHER" id="PTHR35910">
    <property type="entry name" value="2EXR DOMAIN-CONTAINING PROTEIN"/>
    <property type="match status" value="1"/>
</dbReference>
<protein>
    <recommendedName>
        <fullName evidence="1">2EXR domain-containing protein</fullName>
    </recommendedName>
</protein>
<evidence type="ECO:0000313" key="3">
    <source>
        <dbReference type="Proteomes" id="UP000241690"/>
    </source>
</evidence>
<evidence type="ECO:0000259" key="1">
    <source>
        <dbReference type="Pfam" id="PF20150"/>
    </source>
</evidence>
<accession>A0A2T4A343</accession>
<evidence type="ECO:0000313" key="2">
    <source>
        <dbReference type="EMBL" id="PTB51481.1"/>
    </source>
</evidence>
<dbReference type="RefSeq" id="XP_024771158.1">
    <property type="nucleotide sequence ID" value="XM_024919675.1"/>
</dbReference>
<keyword evidence="3" id="KW-1185">Reference proteome</keyword>
<dbReference type="GeneID" id="36628244"/>
<dbReference type="Pfam" id="PF20150">
    <property type="entry name" value="2EXR"/>
    <property type="match status" value="1"/>
</dbReference>
<feature type="domain" description="2EXR" evidence="1">
    <location>
        <begin position="17"/>
        <end position="161"/>
    </location>
</feature>
<dbReference type="AlphaFoldDB" id="A0A2T4A343"/>
<name>A0A2T4A343_TRIHA</name>
<organism evidence="2 3">
    <name type="scientific">Trichoderma harzianum CBS 226.95</name>
    <dbReference type="NCBI Taxonomy" id="983964"/>
    <lineage>
        <taxon>Eukaryota</taxon>
        <taxon>Fungi</taxon>
        <taxon>Dikarya</taxon>
        <taxon>Ascomycota</taxon>
        <taxon>Pezizomycotina</taxon>
        <taxon>Sordariomycetes</taxon>
        <taxon>Hypocreomycetidae</taxon>
        <taxon>Hypocreales</taxon>
        <taxon>Hypocreaceae</taxon>
        <taxon>Trichoderma</taxon>
    </lineage>
</organism>
<gene>
    <name evidence="2" type="ORF">M431DRAFT_511542</name>
</gene>
<reference evidence="2 3" key="1">
    <citation type="submission" date="2016-07" db="EMBL/GenBank/DDBJ databases">
        <title>Multiple horizontal gene transfer events from other fungi enriched the ability of initially mycotrophic Trichoderma (Ascomycota) to feed on dead plant biomass.</title>
        <authorList>
            <consortium name="DOE Joint Genome Institute"/>
            <person name="Aerts A."/>
            <person name="Atanasova L."/>
            <person name="Chenthamara K."/>
            <person name="Zhang J."/>
            <person name="Grujic M."/>
            <person name="Henrissat B."/>
            <person name="Kuo A."/>
            <person name="Salamov A."/>
            <person name="Lipzen A."/>
            <person name="Labutti K."/>
            <person name="Barry K."/>
            <person name="Miao Y."/>
            <person name="Rahimi M.J."/>
            <person name="Shen Q."/>
            <person name="Grigoriev I.V."/>
            <person name="Kubicek C.P."/>
            <person name="Druzhinina I.S."/>
        </authorList>
    </citation>
    <scope>NUCLEOTIDE SEQUENCE [LARGE SCALE GENOMIC DNA]</scope>
    <source>
        <strain evidence="2 3">CBS 226.95</strain>
    </source>
</reference>
<proteinExistence type="predicted"/>
<dbReference type="InterPro" id="IPR045518">
    <property type="entry name" value="2EXR"/>
</dbReference>
<sequence length="366" mass="42015">MPLNGHPNPESIPRLQFSRFRELPTEARLKIWRAAVHEATIGRTIHVEVYTQLQVTLHSCFASTGIFCGLHGSCPSFRYGNGLGNWPSDCMADGYFASTDKVSSPEDSYSASGIKSLSLACHESRTVVLELYSKALRVYQGPWRQGVKSRLVRCRPETDVLVIYAVPDLSLGHQILEGLTTERYWQHQKEVMMKRFPCSDRQFTAFKEIISSFQNVAIFTRMGREREIQRQDRPETGVDGIADVDLVHSTDLRALLYFFASLKQLYLWLDPAYWPDVWDNAIRVDDVEDLQTARDAGTAHTASQSLQNRWFEARNMQDESRDLLQSYNEGVEVQNNHFVIDGVHWVPRAKPLERIGCYYPTSWLQY</sequence>
<dbReference type="EMBL" id="KZ679686">
    <property type="protein sequence ID" value="PTB51481.1"/>
    <property type="molecule type" value="Genomic_DNA"/>
</dbReference>
<dbReference type="Proteomes" id="UP000241690">
    <property type="component" value="Unassembled WGS sequence"/>
</dbReference>
<dbReference type="PANTHER" id="PTHR35910:SF6">
    <property type="entry name" value="2EXR DOMAIN-CONTAINING PROTEIN"/>
    <property type="match status" value="1"/>
</dbReference>